<evidence type="ECO:0000256" key="3">
    <source>
        <dbReference type="ARBA" id="ARBA00022679"/>
    </source>
</evidence>
<dbReference type="PANTHER" id="PTHR44942">
    <property type="entry name" value="METHYLTRANSF_11 DOMAIN-CONTAINING PROTEIN"/>
    <property type="match status" value="1"/>
</dbReference>
<dbReference type="PANTHER" id="PTHR44942:SF4">
    <property type="entry name" value="METHYLTRANSFERASE TYPE 11 DOMAIN-CONTAINING PROTEIN"/>
    <property type="match status" value="1"/>
</dbReference>
<comment type="caution">
    <text evidence="6">The sequence shown here is derived from an EMBL/GenBank/DDBJ whole genome shotgun (WGS) entry which is preliminary data.</text>
</comment>
<dbReference type="GO" id="GO:0032259">
    <property type="term" value="P:methylation"/>
    <property type="evidence" value="ECO:0007669"/>
    <property type="project" value="UniProtKB-KW"/>
</dbReference>
<dbReference type="Proteomes" id="UP000019277">
    <property type="component" value="Unassembled WGS sequence"/>
</dbReference>
<keyword evidence="2 6" id="KW-0489">Methyltransferase</keyword>
<feature type="region of interest" description="Disordered" evidence="4">
    <location>
        <begin position="161"/>
        <end position="184"/>
    </location>
</feature>
<dbReference type="OrthoDB" id="9797252at2"/>
<reference evidence="6 7" key="1">
    <citation type="journal article" date="2014" name="Genome Announc.">
        <title>Draft Genome Sequence of the Antitrypanosomally Active Sponge-Associated Bacterium Actinokineospora sp. Strain EG49.</title>
        <authorList>
            <person name="Harjes J."/>
            <person name="Ryu T."/>
            <person name="Abdelmohsen U.R."/>
            <person name="Moitinho-Silva L."/>
            <person name="Horn H."/>
            <person name="Ravasi T."/>
            <person name="Hentschel U."/>
        </authorList>
    </citation>
    <scope>NUCLEOTIDE SEQUENCE [LARGE SCALE GENOMIC DNA]</scope>
    <source>
        <strain evidence="6 7">EG49</strain>
    </source>
</reference>
<dbReference type="CDD" id="cd02440">
    <property type="entry name" value="AdoMet_MTases"/>
    <property type="match status" value="1"/>
</dbReference>
<accession>W7IZY1</accession>
<gene>
    <name evidence="6" type="ORF">UO65_2497</name>
</gene>
<feature type="domain" description="Methyltransferase type 11" evidence="5">
    <location>
        <begin position="44"/>
        <end position="133"/>
    </location>
</feature>
<evidence type="ECO:0000313" key="7">
    <source>
        <dbReference type="Proteomes" id="UP000019277"/>
    </source>
</evidence>
<dbReference type="PATRIC" id="fig|909613.9.peg.2503"/>
<dbReference type="EMBL" id="AYXG01000087">
    <property type="protein sequence ID" value="EWC62131.1"/>
    <property type="molecule type" value="Genomic_DNA"/>
</dbReference>
<evidence type="ECO:0000259" key="5">
    <source>
        <dbReference type="Pfam" id="PF08241"/>
    </source>
</evidence>
<dbReference type="Pfam" id="PF08241">
    <property type="entry name" value="Methyltransf_11"/>
    <property type="match status" value="1"/>
</dbReference>
<comment type="similarity">
    <text evidence="1">Belongs to the methyltransferase superfamily.</text>
</comment>
<dbReference type="InterPro" id="IPR051052">
    <property type="entry name" value="Diverse_substrate_MTase"/>
</dbReference>
<dbReference type="Gene3D" id="3.40.50.150">
    <property type="entry name" value="Vaccinia Virus protein VP39"/>
    <property type="match status" value="1"/>
</dbReference>
<dbReference type="STRING" id="909613.UO65_2497"/>
<keyword evidence="3 6" id="KW-0808">Transferase</keyword>
<evidence type="ECO:0000256" key="4">
    <source>
        <dbReference type="SAM" id="MobiDB-lite"/>
    </source>
</evidence>
<name>W7IZY1_9PSEU</name>
<dbReference type="SUPFAM" id="SSF53335">
    <property type="entry name" value="S-adenosyl-L-methionine-dependent methyltransferases"/>
    <property type="match status" value="1"/>
</dbReference>
<evidence type="ECO:0000256" key="1">
    <source>
        <dbReference type="ARBA" id="ARBA00008361"/>
    </source>
</evidence>
<protein>
    <submittedName>
        <fullName evidence="6">Methyltransferase</fullName>
        <ecNumber evidence="6">2.1.1.-</ecNumber>
    </submittedName>
</protein>
<dbReference type="InterPro" id="IPR029063">
    <property type="entry name" value="SAM-dependent_MTases_sf"/>
</dbReference>
<dbReference type="EC" id="2.1.1.-" evidence="6"/>
<evidence type="ECO:0000313" key="6">
    <source>
        <dbReference type="EMBL" id="EWC62131.1"/>
    </source>
</evidence>
<dbReference type="GO" id="GO:0008757">
    <property type="term" value="F:S-adenosylmethionine-dependent methyltransferase activity"/>
    <property type="evidence" value="ECO:0007669"/>
    <property type="project" value="InterPro"/>
</dbReference>
<proteinExistence type="inferred from homology"/>
<dbReference type="AlphaFoldDB" id="W7IZY1"/>
<sequence>MDSEELFARRAASFGSVAADYTRHRPGYPVEAIEWAIGDRDRVLDLAAGTGKLTESLLELGLEVTAVEPDPAMRAEFTRLFPDVPALDGTAEEIPLRDASVEAVVIGQAYHWFDPARALPEIVRVLRPGGVLAALWNHDDLTVPWVAGLEKLTTTTVGELPRQPRGVPEHPQLKPPEQVQVHHSQRRTVESMIATLRTQSHISQAPEEEREAVLNQVRSYLQTHSETSEGEFERPLITTVIRAFRR</sequence>
<dbReference type="InterPro" id="IPR013216">
    <property type="entry name" value="Methyltransf_11"/>
</dbReference>
<evidence type="ECO:0000256" key="2">
    <source>
        <dbReference type="ARBA" id="ARBA00022603"/>
    </source>
</evidence>
<keyword evidence="7" id="KW-1185">Reference proteome</keyword>
<accession>A0A8E3BHU0</accession>
<dbReference type="eggNOG" id="COG2226">
    <property type="taxonomic scope" value="Bacteria"/>
</dbReference>
<organism evidence="6 7">
    <name type="scientific">Actinokineospora spheciospongiae</name>
    <dbReference type="NCBI Taxonomy" id="909613"/>
    <lineage>
        <taxon>Bacteria</taxon>
        <taxon>Bacillati</taxon>
        <taxon>Actinomycetota</taxon>
        <taxon>Actinomycetes</taxon>
        <taxon>Pseudonocardiales</taxon>
        <taxon>Pseudonocardiaceae</taxon>
        <taxon>Actinokineospora</taxon>
    </lineage>
</organism>
<dbReference type="RefSeq" id="WP_035281871.1">
    <property type="nucleotide sequence ID" value="NZ_AYXG01000087.1"/>
</dbReference>